<accession>A0ABW1EWL1</accession>
<dbReference type="PANTHER" id="PTHR34823:SF1">
    <property type="entry name" value="CHITIN-BINDING TYPE-4 DOMAIN-CONTAINING PROTEIN"/>
    <property type="match status" value="1"/>
</dbReference>
<protein>
    <submittedName>
        <fullName evidence="4">Lytic polysaccharide monooxygenase auxiliary activity family 9 protein</fullName>
    </submittedName>
</protein>
<evidence type="ECO:0000259" key="3">
    <source>
        <dbReference type="Pfam" id="PF03067"/>
    </source>
</evidence>
<keyword evidence="4" id="KW-0560">Oxidoreductase</keyword>
<dbReference type="InterPro" id="IPR004302">
    <property type="entry name" value="Cellulose/chitin-bd_N"/>
</dbReference>
<dbReference type="RefSeq" id="WP_313761832.1">
    <property type="nucleotide sequence ID" value="NZ_BAAAVH010000101.1"/>
</dbReference>
<dbReference type="Pfam" id="PF03067">
    <property type="entry name" value="LPMO_10"/>
    <property type="match status" value="1"/>
</dbReference>
<evidence type="ECO:0000313" key="4">
    <source>
        <dbReference type="EMBL" id="MFC5886327.1"/>
    </source>
</evidence>
<feature type="domain" description="Chitin-binding type-4" evidence="3">
    <location>
        <begin position="45"/>
        <end position="186"/>
    </location>
</feature>
<dbReference type="InterPro" id="IPR051024">
    <property type="entry name" value="GlcNAc_Chitin_IntDeg"/>
</dbReference>
<dbReference type="CDD" id="cd21177">
    <property type="entry name" value="LPMO_AA10"/>
    <property type="match status" value="1"/>
</dbReference>
<keyword evidence="4" id="KW-0503">Monooxygenase</keyword>
<dbReference type="Proteomes" id="UP001596067">
    <property type="component" value="Unassembled WGS sequence"/>
</dbReference>
<proteinExistence type="predicted"/>
<dbReference type="GO" id="GO:0004497">
    <property type="term" value="F:monooxygenase activity"/>
    <property type="evidence" value="ECO:0007669"/>
    <property type="project" value="UniProtKB-KW"/>
</dbReference>
<dbReference type="EMBL" id="JBHSOD010000016">
    <property type="protein sequence ID" value="MFC5886327.1"/>
    <property type="molecule type" value="Genomic_DNA"/>
</dbReference>
<dbReference type="InterPro" id="IPR014756">
    <property type="entry name" value="Ig_E-set"/>
</dbReference>
<keyword evidence="5" id="KW-1185">Reference proteome</keyword>
<dbReference type="PANTHER" id="PTHR34823">
    <property type="entry name" value="GLCNAC-BINDING PROTEIN A"/>
    <property type="match status" value="1"/>
</dbReference>
<evidence type="ECO:0000256" key="1">
    <source>
        <dbReference type="ARBA" id="ARBA00022729"/>
    </source>
</evidence>
<keyword evidence="1" id="KW-0732">Signal</keyword>
<reference evidence="5" key="1">
    <citation type="journal article" date="2019" name="Int. J. Syst. Evol. Microbiol.">
        <title>The Global Catalogue of Microorganisms (GCM) 10K type strain sequencing project: providing services to taxonomists for standard genome sequencing and annotation.</title>
        <authorList>
            <consortium name="The Broad Institute Genomics Platform"/>
            <consortium name="The Broad Institute Genome Sequencing Center for Infectious Disease"/>
            <person name="Wu L."/>
            <person name="Ma J."/>
        </authorList>
    </citation>
    <scope>NUCLEOTIDE SEQUENCE [LARGE SCALE GENOMIC DNA]</scope>
    <source>
        <strain evidence="5">CGMCC 4.1469</strain>
    </source>
</reference>
<feature type="compositionally biased region" description="Basic and acidic residues" evidence="2">
    <location>
        <begin position="70"/>
        <end position="80"/>
    </location>
</feature>
<gene>
    <name evidence="4" type="ORF">ACFP0N_15280</name>
</gene>
<comment type="caution">
    <text evidence="4">The sequence shown here is derived from an EMBL/GenBank/DDBJ whole genome shotgun (WGS) entry which is preliminary data.</text>
</comment>
<name>A0ABW1EWL1_9ACTN</name>
<evidence type="ECO:0000256" key="2">
    <source>
        <dbReference type="SAM" id="MobiDB-lite"/>
    </source>
</evidence>
<organism evidence="4 5">
    <name type="scientific">Kitasatospora aburaviensis</name>
    <dbReference type="NCBI Taxonomy" id="67265"/>
    <lineage>
        <taxon>Bacteria</taxon>
        <taxon>Bacillati</taxon>
        <taxon>Actinomycetota</taxon>
        <taxon>Actinomycetes</taxon>
        <taxon>Kitasatosporales</taxon>
        <taxon>Streptomycetaceae</taxon>
        <taxon>Kitasatospora</taxon>
    </lineage>
</organism>
<feature type="region of interest" description="Disordered" evidence="2">
    <location>
        <begin position="47"/>
        <end position="80"/>
    </location>
</feature>
<dbReference type="SUPFAM" id="SSF81296">
    <property type="entry name" value="E set domains"/>
    <property type="match status" value="1"/>
</dbReference>
<dbReference type="Gene3D" id="2.70.50.50">
    <property type="entry name" value="chitin-binding protein cbp21"/>
    <property type="match status" value="1"/>
</dbReference>
<sequence length="189" mass="20699">MSVRIAQVTVPPSRAARHLDPARTGALKAGKFFPATERGLRDAVAPDDVINQSPPADGAIASTGDPSAARLDRPGSDWTKTDVRAGQRLDVVWNDVSGAVRRWNYFLTRSGWDPSLPLSRDQFEPDPVHRVENTRQPYWLATRELVPEGSVTHAVELPVRSAGHHVLLAVCETADTGNAAYEVIDLRYV</sequence>
<evidence type="ECO:0000313" key="5">
    <source>
        <dbReference type="Proteomes" id="UP001596067"/>
    </source>
</evidence>